<evidence type="ECO:0000313" key="6">
    <source>
        <dbReference type="Proteomes" id="UP000517765"/>
    </source>
</evidence>
<comment type="caution">
    <text evidence="4">The sequence shown here is derived from an EMBL/GenBank/DDBJ whole genome shotgun (WGS) entry which is preliminary data.</text>
</comment>
<dbReference type="InterPro" id="IPR017946">
    <property type="entry name" value="PLC-like_Pdiesterase_TIM-brl"/>
</dbReference>
<reference evidence="2" key="3">
    <citation type="journal article" name="Syst. Appl. Microbiol.">
        <title>Streptomyces alkaliterrae sp. nov., isolated from an alkaline soil, and emended descriptions of Streptomyces alkaliphilus, Streptomyces calidiresistens and Streptomyces durbertensis.</title>
        <authorList>
            <person name="Swiecimska M."/>
            <person name="Golinska P."/>
            <person name="Nouioui I."/>
            <person name="Wypij M."/>
            <person name="Rai M."/>
            <person name="Sangal V."/>
            <person name="Goodfellow M."/>
        </authorList>
    </citation>
    <scope>NUCLEOTIDE SEQUENCE</scope>
    <source>
        <strain evidence="2">OF3</strain>
        <strain evidence="3">OF8</strain>
    </source>
</reference>
<dbReference type="GO" id="GO:0008081">
    <property type="term" value="F:phosphoric diester hydrolase activity"/>
    <property type="evidence" value="ECO:0007669"/>
    <property type="project" value="InterPro"/>
</dbReference>
<dbReference type="Proteomes" id="UP000517765">
    <property type="component" value="Unassembled WGS sequence"/>
</dbReference>
<evidence type="ECO:0000313" key="3">
    <source>
        <dbReference type="EMBL" id="MBB1261419.1"/>
    </source>
</evidence>
<dbReference type="CDD" id="cd08589">
    <property type="entry name" value="PI-PLCc_SaPLC1_like"/>
    <property type="match status" value="1"/>
</dbReference>
<dbReference type="Gene3D" id="3.20.20.190">
    <property type="entry name" value="Phosphatidylinositol (PI) phosphodiesterase"/>
    <property type="match status" value="1"/>
</dbReference>
<evidence type="ECO:0000256" key="1">
    <source>
        <dbReference type="SAM" id="SignalP"/>
    </source>
</evidence>
<dbReference type="Proteomes" id="UP000320857">
    <property type="component" value="Unassembled WGS sequence"/>
</dbReference>
<evidence type="ECO:0000313" key="2">
    <source>
        <dbReference type="EMBL" id="MBB1254897.1"/>
    </source>
</evidence>
<reference evidence="4 5" key="1">
    <citation type="submission" date="2019-10" db="EMBL/GenBank/DDBJ databases">
        <title>Streptomyces sp. nov., a novel actinobacterium isolated from alkaline environment.</title>
        <authorList>
            <person name="Golinska P."/>
        </authorList>
    </citation>
    <scope>NUCLEOTIDE SEQUENCE [LARGE SCALE GENOMIC DNA]</scope>
    <source>
        <strain evidence="4 5">OF1</strain>
    </source>
</reference>
<protein>
    <submittedName>
        <fullName evidence="2">Phosphatidylinositol-specific phospholipase C1-like protein</fullName>
    </submittedName>
</protein>
<evidence type="ECO:0000313" key="5">
    <source>
        <dbReference type="Proteomes" id="UP000320857"/>
    </source>
</evidence>
<dbReference type="OrthoDB" id="195526at2"/>
<dbReference type="EMBL" id="JABJWZ010000149">
    <property type="protein sequence ID" value="MBB1254897.1"/>
    <property type="molecule type" value="Genomic_DNA"/>
</dbReference>
<evidence type="ECO:0000313" key="7">
    <source>
        <dbReference type="Proteomes" id="UP000525686"/>
    </source>
</evidence>
<dbReference type="SUPFAM" id="SSF51695">
    <property type="entry name" value="PLC-like phosphodiesterases"/>
    <property type="match status" value="1"/>
</dbReference>
<reference evidence="6 7" key="2">
    <citation type="submission" date="2020-05" db="EMBL/GenBank/DDBJ databases">
        <title>Classification of alakaliphilic streptomycetes isolated from an alkaline soil next to Lonar Crater, India and a proposal for the recognition of Streptomyces alkaliterrae sp. nov.</title>
        <authorList>
            <person name="Golinska P."/>
        </authorList>
    </citation>
    <scope>NUCLEOTIDE SEQUENCE [LARGE SCALE GENOMIC DNA]</scope>
    <source>
        <strain evidence="7">OF3</strain>
        <strain evidence="6">OF8</strain>
    </source>
</reference>
<dbReference type="EMBL" id="JABJXA010000171">
    <property type="protein sequence ID" value="MBB1261419.1"/>
    <property type="molecule type" value="Genomic_DNA"/>
</dbReference>
<dbReference type="AlphaFoldDB" id="A0A5P0YSE6"/>
<evidence type="ECO:0000313" key="4">
    <source>
        <dbReference type="EMBL" id="MQS03253.1"/>
    </source>
</evidence>
<dbReference type="Pfam" id="PF16670">
    <property type="entry name" value="PI-PLC-C1"/>
    <property type="match status" value="1"/>
</dbReference>
<keyword evidence="5" id="KW-1185">Reference proteome</keyword>
<accession>A0A5P0YSE6</accession>
<dbReference type="InterPro" id="IPR032075">
    <property type="entry name" value="PI-PLC-C1"/>
</dbReference>
<keyword evidence="1" id="KW-0732">Signal</keyword>
<dbReference type="EMBL" id="VJYK02000153">
    <property type="protein sequence ID" value="MQS03253.1"/>
    <property type="molecule type" value="Genomic_DNA"/>
</dbReference>
<proteinExistence type="predicted"/>
<sequence length="382" mass="41995">MGCVVAVAAVVATLCSAAGAAGRPDPAGGLRMNQLQVIATHNSYHREVSFAEQKLMEQHDPNFRNLLYSHASLPVQLAEQRVRGLELDVFPDPRGGLYARPLIRALAGLPPLADPAWREPGFKVLHWADFDYRTNCVTFRSCLRQLRRWSDRNRGHVTVPVLLELKRTDPRLEDAGGAKSPPWDTAMLDALDAEIRAVFPEGRMVTPDDLRRPGLTLERSVLRYGWPKVADTRGQVMFLMDNDDQRLQDAYRAGGRESLQGRVLFTDSRPGRPDAAFVKQNDPTGANRAVIADLVRRGYYVRTRSDIPVAQAADGDTRMLRAALASGAQLVSTDFPVPGMAARHGSDYTAALPGDGRAVRCNPVTAPGRRCPHGPLEPARGR</sequence>
<name>A0A5P0YSE6_9ACTN</name>
<dbReference type="GO" id="GO:0006629">
    <property type="term" value="P:lipid metabolic process"/>
    <property type="evidence" value="ECO:0007669"/>
    <property type="project" value="InterPro"/>
</dbReference>
<organism evidence="4 5">
    <name type="scientific">Streptomyces alkaliterrae</name>
    <dbReference type="NCBI Taxonomy" id="2213162"/>
    <lineage>
        <taxon>Bacteria</taxon>
        <taxon>Bacillati</taxon>
        <taxon>Actinomycetota</taxon>
        <taxon>Actinomycetes</taxon>
        <taxon>Kitasatosporales</taxon>
        <taxon>Streptomycetaceae</taxon>
        <taxon>Streptomyces</taxon>
    </lineage>
</organism>
<dbReference type="Proteomes" id="UP000525686">
    <property type="component" value="Unassembled WGS sequence"/>
</dbReference>
<gene>
    <name evidence="4" type="ORF">FNX44_015505</name>
    <name evidence="2" type="ORF">H3146_16265</name>
    <name evidence="3" type="ORF">H3147_21780</name>
</gene>
<feature type="signal peptide" evidence="1">
    <location>
        <begin position="1"/>
        <end position="20"/>
    </location>
</feature>
<feature type="chain" id="PRO_5036372215" evidence="1">
    <location>
        <begin position="21"/>
        <end position="382"/>
    </location>
</feature>